<dbReference type="SUPFAM" id="SSF53335">
    <property type="entry name" value="S-adenosyl-L-methionine-dependent methyltransferases"/>
    <property type="match status" value="1"/>
</dbReference>
<keyword evidence="3" id="KW-1185">Reference proteome</keyword>
<sequence length="242" mass="26647">MTPTADPDQARWNDYWTRYAAEYDEHQMSRLAHPEERETWSRVWADVLPAGPSTILDVGTGSGNVALLLAGAGHEVTGIDLAEGMLERARGKCAGHPHPPTFVTGDAVDPPCAPGSFDAIVSRYLLWTLRDAPTALRRWHELLRPGGVLVAVDAPWFGDDADLPRGTARQDDFAAAYDQDAFARLPFGRARAEQIVAEWEAAGFEDVRADPLTEVLELDRVHGVAPGHSPQLQHRFSARRPR</sequence>
<dbReference type="AlphaFoldDB" id="A0A2A3YMQ9"/>
<dbReference type="Gene3D" id="3.40.50.150">
    <property type="entry name" value="Vaccinia Virus protein VP39"/>
    <property type="match status" value="1"/>
</dbReference>
<dbReference type="Proteomes" id="UP000218598">
    <property type="component" value="Unassembled WGS sequence"/>
</dbReference>
<feature type="domain" description="Methyltransferase type 11" evidence="1">
    <location>
        <begin position="56"/>
        <end position="150"/>
    </location>
</feature>
<evidence type="ECO:0000313" key="3">
    <source>
        <dbReference type="Proteomes" id="UP000218598"/>
    </source>
</evidence>
<dbReference type="Pfam" id="PF08241">
    <property type="entry name" value="Methyltransf_11"/>
    <property type="match status" value="1"/>
</dbReference>
<dbReference type="CDD" id="cd02440">
    <property type="entry name" value="AdoMet_MTases"/>
    <property type="match status" value="1"/>
</dbReference>
<evidence type="ECO:0000313" key="2">
    <source>
        <dbReference type="EMBL" id="PCC40600.1"/>
    </source>
</evidence>
<proteinExistence type="predicted"/>
<dbReference type="InterPro" id="IPR013216">
    <property type="entry name" value="Methyltransf_11"/>
</dbReference>
<dbReference type="RefSeq" id="WP_096165991.1">
    <property type="nucleotide sequence ID" value="NZ_JBQCXU010000101.1"/>
</dbReference>
<dbReference type="GeneID" id="95328138"/>
<dbReference type="PANTHER" id="PTHR43591">
    <property type="entry name" value="METHYLTRANSFERASE"/>
    <property type="match status" value="1"/>
</dbReference>
<comment type="caution">
    <text evidence="2">The sequence shown here is derived from an EMBL/GenBank/DDBJ whole genome shotgun (WGS) entry which is preliminary data.</text>
</comment>
<dbReference type="EMBL" id="NRGR01000005">
    <property type="protein sequence ID" value="PCC40600.1"/>
    <property type="molecule type" value="Genomic_DNA"/>
</dbReference>
<dbReference type="GO" id="GO:0008757">
    <property type="term" value="F:S-adenosylmethionine-dependent methyltransferase activity"/>
    <property type="evidence" value="ECO:0007669"/>
    <property type="project" value="InterPro"/>
</dbReference>
<accession>A0A2A3YMQ9</accession>
<dbReference type="PANTHER" id="PTHR43591:SF24">
    <property type="entry name" value="2-METHOXY-6-POLYPRENYL-1,4-BENZOQUINOL METHYLASE, MITOCHONDRIAL"/>
    <property type="match status" value="1"/>
</dbReference>
<evidence type="ECO:0000259" key="1">
    <source>
        <dbReference type="Pfam" id="PF08241"/>
    </source>
</evidence>
<keyword evidence="2" id="KW-0830">Ubiquinone</keyword>
<gene>
    <name evidence="2" type="ORF">CIK66_02160</name>
</gene>
<reference evidence="2 3" key="1">
    <citation type="journal article" date="2017" name="Elife">
        <title>Extensive horizontal gene transfer in cheese-associated bacteria.</title>
        <authorList>
            <person name="Bonham K.S."/>
            <person name="Wolfe B.E."/>
            <person name="Dutton R.J."/>
        </authorList>
    </citation>
    <scope>NUCLEOTIDE SEQUENCE [LARGE SCALE GENOMIC DNA]</scope>
    <source>
        <strain evidence="2 3">341_9</strain>
    </source>
</reference>
<dbReference type="OrthoDB" id="21342at2"/>
<protein>
    <submittedName>
        <fullName evidence="2">Ubiquinone biosynthesis protein</fullName>
    </submittedName>
</protein>
<dbReference type="InterPro" id="IPR029063">
    <property type="entry name" value="SAM-dependent_MTases_sf"/>
</dbReference>
<name>A0A2A3YMQ9_9MICO</name>
<organism evidence="2 3">
    <name type="scientific">Brachybacterium alimentarium</name>
    <dbReference type="NCBI Taxonomy" id="47845"/>
    <lineage>
        <taxon>Bacteria</taxon>
        <taxon>Bacillati</taxon>
        <taxon>Actinomycetota</taxon>
        <taxon>Actinomycetes</taxon>
        <taxon>Micrococcales</taxon>
        <taxon>Dermabacteraceae</taxon>
        <taxon>Brachybacterium</taxon>
    </lineage>
</organism>